<evidence type="ECO:0000313" key="2">
    <source>
        <dbReference type="EMBL" id="TWT86786.1"/>
    </source>
</evidence>
<keyword evidence="1" id="KW-0732">Signal</keyword>
<proteinExistence type="predicted"/>
<dbReference type="AlphaFoldDB" id="A0A5C5ZHT1"/>
<dbReference type="EMBL" id="SJPQ01000004">
    <property type="protein sequence ID" value="TWT86786.1"/>
    <property type="molecule type" value="Genomic_DNA"/>
</dbReference>
<gene>
    <name evidence="2" type="ORF">Mal64_36160</name>
</gene>
<sequence length="156" mass="16811" precursor="true">MSAKNIAFLLMLLFVTAGQATAVGEEEGCDICEKLEELLEATEGLEVDPPTGVDAAPPVRDQPDYLDTPAVNWSLPEIDTGASNINVLTVPVPGDNSFDFAFTGVLENSPALYIFGSTQAAVSSYLAYLRTGVRAFALLYVWFRFAINCSALIRNL</sequence>
<keyword evidence="3" id="KW-1185">Reference proteome</keyword>
<evidence type="ECO:0000256" key="1">
    <source>
        <dbReference type="SAM" id="SignalP"/>
    </source>
</evidence>
<feature type="chain" id="PRO_5023125871" evidence="1">
    <location>
        <begin position="23"/>
        <end position="156"/>
    </location>
</feature>
<comment type="caution">
    <text evidence="2">The sequence shown here is derived from an EMBL/GenBank/DDBJ whole genome shotgun (WGS) entry which is preliminary data.</text>
</comment>
<protein>
    <submittedName>
        <fullName evidence="2">Uncharacterized protein</fullName>
    </submittedName>
</protein>
<evidence type="ECO:0000313" key="3">
    <source>
        <dbReference type="Proteomes" id="UP000315440"/>
    </source>
</evidence>
<accession>A0A5C5ZHT1</accession>
<dbReference type="RefSeq" id="WP_146402856.1">
    <property type="nucleotide sequence ID" value="NZ_SJPQ01000004.1"/>
</dbReference>
<feature type="signal peptide" evidence="1">
    <location>
        <begin position="1"/>
        <end position="22"/>
    </location>
</feature>
<name>A0A5C5ZHT1_9BACT</name>
<reference evidence="2 3" key="1">
    <citation type="submission" date="2019-02" db="EMBL/GenBank/DDBJ databases">
        <title>Deep-cultivation of Planctomycetes and their phenomic and genomic characterization uncovers novel biology.</title>
        <authorList>
            <person name="Wiegand S."/>
            <person name="Jogler M."/>
            <person name="Boedeker C."/>
            <person name="Pinto D."/>
            <person name="Vollmers J."/>
            <person name="Rivas-Marin E."/>
            <person name="Kohn T."/>
            <person name="Peeters S.H."/>
            <person name="Heuer A."/>
            <person name="Rast P."/>
            <person name="Oberbeckmann S."/>
            <person name="Bunk B."/>
            <person name="Jeske O."/>
            <person name="Meyerdierks A."/>
            <person name="Storesund J.E."/>
            <person name="Kallscheuer N."/>
            <person name="Luecker S."/>
            <person name="Lage O.M."/>
            <person name="Pohl T."/>
            <person name="Merkel B.J."/>
            <person name="Hornburger P."/>
            <person name="Mueller R.-W."/>
            <person name="Bruemmer F."/>
            <person name="Labrenz M."/>
            <person name="Spormann A.M."/>
            <person name="Op Den Camp H."/>
            <person name="Overmann J."/>
            <person name="Amann R."/>
            <person name="Jetten M.S.M."/>
            <person name="Mascher T."/>
            <person name="Medema M.H."/>
            <person name="Devos D.P."/>
            <person name="Kaster A.-K."/>
            <person name="Ovreas L."/>
            <person name="Rohde M."/>
            <person name="Galperin M.Y."/>
            <person name="Jogler C."/>
        </authorList>
    </citation>
    <scope>NUCLEOTIDE SEQUENCE [LARGE SCALE GENOMIC DNA]</scope>
    <source>
        <strain evidence="2 3">Mal64</strain>
    </source>
</reference>
<dbReference type="Proteomes" id="UP000315440">
    <property type="component" value="Unassembled WGS sequence"/>
</dbReference>
<organism evidence="2 3">
    <name type="scientific">Pseudobythopirellula maris</name>
    <dbReference type="NCBI Taxonomy" id="2527991"/>
    <lineage>
        <taxon>Bacteria</taxon>
        <taxon>Pseudomonadati</taxon>
        <taxon>Planctomycetota</taxon>
        <taxon>Planctomycetia</taxon>
        <taxon>Pirellulales</taxon>
        <taxon>Lacipirellulaceae</taxon>
        <taxon>Pseudobythopirellula</taxon>
    </lineage>
</organism>